<proteinExistence type="predicted"/>
<dbReference type="Proteomes" id="UP000499080">
    <property type="component" value="Unassembled WGS sequence"/>
</dbReference>
<accession>A0A4Y2MWI5</accession>
<gene>
    <name evidence="2" type="ORF">AVEN_15198_1</name>
</gene>
<evidence type="ECO:0000256" key="1">
    <source>
        <dbReference type="SAM" id="MobiDB-lite"/>
    </source>
</evidence>
<dbReference type="OrthoDB" id="10651769at2759"/>
<feature type="region of interest" description="Disordered" evidence="1">
    <location>
        <begin position="203"/>
        <end position="368"/>
    </location>
</feature>
<feature type="compositionally biased region" description="Low complexity" evidence="1">
    <location>
        <begin position="269"/>
        <end position="280"/>
    </location>
</feature>
<feature type="region of interest" description="Disordered" evidence="1">
    <location>
        <begin position="403"/>
        <end position="434"/>
    </location>
</feature>
<evidence type="ECO:0000313" key="3">
    <source>
        <dbReference type="Proteomes" id="UP000499080"/>
    </source>
</evidence>
<comment type="caution">
    <text evidence="2">The sequence shown here is derived from an EMBL/GenBank/DDBJ whole genome shotgun (WGS) entry which is preliminary data.</text>
</comment>
<organism evidence="2 3">
    <name type="scientific">Araneus ventricosus</name>
    <name type="common">Orbweaver spider</name>
    <name type="synonym">Epeira ventricosa</name>
    <dbReference type="NCBI Taxonomy" id="182803"/>
    <lineage>
        <taxon>Eukaryota</taxon>
        <taxon>Metazoa</taxon>
        <taxon>Ecdysozoa</taxon>
        <taxon>Arthropoda</taxon>
        <taxon>Chelicerata</taxon>
        <taxon>Arachnida</taxon>
        <taxon>Araneae</taxon>
        <taxon>Araneomorphae</taxon>
        <taxon>Entelegynae</taxon>
        <taxon>Araneoidea</taxon>
        <taxon>Araneidae</taxon>
        <taxon>Araneus</taxon>
    </lineage>
</organism>
<keyword evidence="3" id="KW-1185">Reference proteome</keyword>
<feature type="region of interest" description="Disordered" evidence="1">
    <location>
        <begin position="125"/>
        <end position="180"/>
    </location>
</feature>
<feature type="compositionally biased region" description="Acidic residues" evidence="1">
    <location>
        <begin position="208"/>
        <end position="223"/>
    </location>
</feature>
<dbReference type="AlphaFoldDB" id="A0A4Y2MWI5"/>
<feature type="compositionally biased region" description="Low complexity" evidence="1">
    <location>
        <begin position="347"/>
        <end position="362"/>
    </location>
</feature>
<reference evidence="2 3" key="1">
    <citation type="journal article" date="2019" name="Sci. Rep.">
        <title>Orb-weaving spider Araneus ventricosus genome elucidates the spidroin gene catalogue.</title>
        <authorList>
            <person name="Kono N."/>
            <person name="Nakamura H."/>
            <person name="Ohtoshi R."/>
            <person name="Moran D.A.P."/>
            <person name="Shinohara A."/>
            <person name="Yoshida Y."/>
            <person name="Fujiwara M."/>
            <person name="Mori M."/>
            <person name="Tomita M."/>
            <person name="Arakawa K."/>
        </authorList>
    </citation>
    <scope>NUCLEOTIDE SEQUENCE [LARGE SCALE GENOMIC DNA]</scope>
</reference>
<protein>
    <submittedName>
        <fullName evidence="2">Uncharacterized protein</fullName>
    </submittedName>
</protein>
<feature type="compositionally biased region" description="Acidic residues" evidence="1">
    <location>
        <begin position="412"/>
        <end position="434"/>
    </location>
</feature>
<feature type="compositionally biased region" description="Polar residues" evidence="1">
    <location>
        <begin position="139"/>
        <end position="150"/>
    </location>
</feature>
<dbReference type="EMBL" id="BGPR01007885">
    <property type="protein sequence ID" value="GBN30227.1"/>
    <property type="molecule type" value="Genomic_DNA"/>
</dbReference>
<evidence type="ECO:0000313" key="2">
    <source>
        <dbReference type="EMBL" id="GBN30227.1"/>
    </source>
</evidence>
<feature type="compositionally biased region" description="Polar residues" evidence="1">
    <location>
        <begin position="160"/>
        <end position="178"/>
    </location>
</feature>
<name>A0A4Y2MWI5_ARAVE</name>
<sequence>MVFSGLMPPPVAPPEVHTFIASGRNTRRQFVVSSGNSGSRRSNEPKILQSLMTTYPTTVVEMKESGRISTTTMKPVNLFTTIKPIKYSKSEIIKSSTKEYPAKATTKMEADEISTLKSIATSAAATSMKNTGTEIPKSSMKTSATTGRGSTESERKSTTRMKSTTDTNAEASSVTNIPDENESIASSSLILSSVSTAEEISYSTLNTEEGETDEVELDADGSTDGDVIVKRFGLESTSEGDAINKIPKRTSSKSPRITDNESDSEMIDNSKNSNSKNSKSVTDLEADSTGDMPSTIGDWSDLYVLNNSEGSDMETDKESDSDIVDEPDTYSRPQIIVEEVTNSDQRTASTEESASSGSEVGTFSNGEISNEILDPINVDNSNRNSDLRNGIILVEDAADEMSQKGLDRFDSDATENSEVNEDSTDSNDNTENES</sequence>